<accession>E5XUK6</accession>
<protein>
    <recommendedName>
        <fullName evidence="4">Secreted protein</fullName>
    </recommendedName>
</protein>
<dbReference type="RefSeq" id="WP_007471985.1">
    <property type="nucleotide sequence ID" value="NZ_KI391953.1"/>
</dbReference>
<keyword evidence="3" id="KW-1185">Reference proteome</keyword>
<dbReference type="OrthoDB" id="9856375at2"/>
<dbReference type="AlphaFoldDB" id="E5XUK6"/>
<proteinExistence type="predicted"/>
<dbReference type="HOGENOM" id="CLU_1947318_0_0_11"/>
<dbReference type="Proteomes" id="UP000004816">
    <property type="component" value="Unassembled WGS sequence"/>
</dbReference>
<sequence>MSIFSHARTRRNASLTLVGLAALAFGSSPSAMADDSAIDLAFFKSTPCSGTQIYHAIERVAPAELAKVRSGPVGSRRQKWLLNWLIRTREAVDAGSVIPDFEDKSGGMFGDLDWRTLFMPYEKEIAADCPNE</sequence>
<gene>
    <name evidence="2" type="ORF">HMPREF9336_03178</name>
</gene>
<reference evidence="2 3" key="1">
    <citation type="journal article" date="2011" name="Stand. Genomic Sci.">
        <title>High quality draft genome sequence of Segniliparus rugosus CDC 945(T)= (ATCC BAA-974(T)).</title>
        <authorList>
            <person name="Earl A.M."/>
            <person name="Desjardins C.A."/>
            <person name="Fitzgerald M.G."/>
            <person name="Arachchi H.M."/>
            <person name="Zeng Q."/>
            <person name="Mehta T."/>
            <person name="Griggs A."/>
            <person name="Birren B.W."/>
            <person name="Toney N.C."/>
            <person name="Carr J."/>
            <person name="Posey J."/>
            <person name="Butler W.R."/>
        </authorList>
    </citation>
    <scope>NUCLEOTIDE SEQUENCE [LARGE SCALE GENOMIC DNA]</scope>
    <source>
        <strain evidence="3">ATCC BAA-974 / DSM 45345 / CCUG 50838 / CIP 108380 / JCM 13579 / CDC 945</strain>
    </source>
</reference>
<evidence type="ECO:0000313" key="2">
    <source>
        <dbReference type="EMBL" id="EFV11985.1"/>
    </source>
</evidence>
<keyword evidence="1" id="KW-0732">Signal</keyword>
<dbReference type="EMBL" id="ACZI02000001">
    <property type="protein sequence ID" value="EFV11985.1"/>
    <property type="molecule type" value="Genomic_DNA"/>
</dbReference>
<organism evidence="2 3">
    <name type="scientific">Segniliparus rugosus (strain ATCC BAA-974 / DSM 45345 / CCUG 50838 / CIP 108380 / JCM 13579 / CDC 945)</name>
    <dbReference type="NCBI Taxonomy" id="679197"/>
    <lineage>
        <taxon>Bacteria</taxon>
        <taxon>Bacillati</taxon>
        <taxon>Actinomycetota</taxon>
        <taxon>Actinomycetes</taxon>
        <taxon>Mycobacteriales</taxon>
        <taxon>Segniliparaceae</taxon>
        <taxon>Segniliparus</taxon>
    </lineage>
</organism>
<evidence type="ECO:0000313" key="3">
    <source>
        <dbReference type="Proteomes" id="UP000004816"/>
    </source>
</evidence>
<feature type="chain" id="PRO_5003200523" description="Secreted protein" evidence="1">
    <location>
        <begin position="34"/>
        <end position="132"/>
    </location>
</feature>
<name>E5XUK6_SEGRC</name>
<evidence type="ECO:0000256" key="1">
    <source>
        <dbReference type="SAM" id="SignalP"/>
    </source>
</evidence>
<evidence type="ECO:0008006" key="4">
    <source>
        <dbReference type="Google" id="ProtNLM"/>
    </source>
</evidence>
<feature type="signal peptide" evidence="1">
    <location>
        <begin position="1"/>
        <end position="33"/>
    </location>
</feature>
<comment type="caution">
    <text evidence="2">The sequence shown here is derived from an EMBL/GenBank/DDBJ whole genome shotgun (WGS) entry which is preliminary data.</text>
</comment>